<keyword evidence="2" id="KW-1133">Transmembrane helix</keyword>
<dbReference type="PANTHER" id="PTHR35408">
    <property type="entry name" value="CHROMOSOME 15, WHOLE GENOME SHOTGUN SEQUENCE"/>
    <property type="match status" value="1"/>
</dbReference>
<evidence type="ECO:0000259" key="4">
    <source>
        <dbReference type="Pfam" id="PF25550"/>
    </source>
</evidence>
<feature type="domain" description="Glycosyltransferase 2-like" evidence="3">
    <location>
        <begin position="532"/>
        <end position="745"/>
    </location>
</feature>
<dbReference type="PANTHER" id="PTHR35408:SF1">
    <property type="entry name" value="GLYCOSYLTRANSFERASE 2-LIKE DOMAIN-CONTAINING PROTEIN"/>
    <property type="match status" value="1"/>
</dbReference>
<protein>
    <submittedName>
        <fullName evidence="5">Putative glycosyl transferase family 2</fullName>
    </submittedName>
</protein>
<dbReference type="Proteomes" id="UP000053317">
    <property type="component" value="Unassembled WGS sequence"/>
</dbReference>
<dbReference type="InterPro" id="IPR029044">
    <property type="entry name" value="Nucleotide-diphossugar_trans"/>
</dbReference>
<organism evidence="5 6">
    <name type="scientific">Phaeomoniella chlamydospora</name>
    <name type="common">Phaeoacremonium chlamydosporum</name>
    <dbReference type="NCBI Taxonomy" id="158046"/>
    <lineage>
        <taxon>Eukaryota</taxon>
        <taxon>Fungi</taxon>
        <taxon>Dikarya</taxon>
        <taxon>Ascomycota</taxon>
        <taxon>Pezizomycotina</taxon>
        <taxon>Eurotiomycetes</taxon>
        <taxon>Chaetothyriomycetidae</taxon>
        <taxon>Phaeomoniellales</taxon>
        <taxon>Phaeomoniellaceae</taxon>
        <taxon>Phaeomoniella</taxon>
    </lineage>
</organism>
<feature type="domain" description="DUF7928" evidence="4">
    <location>
        <begin position="93"/>
        <end position="244"/>
    </location>
</feature>
<keyword evidence="2" id="KW-0472">Membrane</keyword>
<keyword evidence="5" id="KW-0808">Transferase</keyword>
<gene>
    <name evidence="5" type="ORF">UCRPC4_g05477</name>
</gene>
<feature type="region of interest" description="Disordered" evidence="1">
    <location>
        <begin position="39"/>
        <end position="78"/>
    </location>
</feature>
<feature type="region of interest" description="Disordered" evidence="1">
    <location>
        <begin position="1176"/>
        <end position="1214"/>
    </location>
</feature>
<dbReference type="EMBL" id="LCWF01000141">
    <property type="protein sequence ID" value="KKY17532.1"/>
    <property type="molecule type" value="Genomic_DNA"/>
</dbReference>
<name>A0A0G2E391_PHACM</name>
<evidence type="ECO:0000313" key="6">
    <source>
        <dbReference type="Proteomes" id="UP000053317"/>
    </source>
</evidence>
<dbReference type="OrthoDB" id="5411773at2759"/>
<evidence type="ECO:0000313" key="5">
    <source>
        <dbReference type="EMBL" id="KKY17532.1"/>
    </source>
</evidence>
<dbReference type="InterPro" id="IPR057688">
    <property type="entry name" value="DUF7928"/>
</dbReference>
<dbReference type="InterPro" id="IPR001173">
    <property type="entry name" value="Glyco_trans_2-like"/>
</dbReference>
<dbReference type="SUPFAM" id="SSF53448">
    <property type="entry name" value="Nucleotide-diphospho-sugar transferases"/>
    <property type="match status" value="1"/>
</dbReference>
<feature type="transmembrane region" description="Helical" evidence="2">
    <location>
        <begin position="802"/>
        <end position="822"/>
    </location>
</feature>
<feature type="region of interest" description="Disordered" evidence="1">
    <location>
        <begin position="1141"/>
        <end position="1164"/>
    </location>
</feature>
<dbReference type="Pfam" id="PF25550">
    <property type="entry name" value="DUF7928"/>
    <property type="match status" value="1"/>
</dbReference>
<evidence type="ECO:0000256" key="2">
    <source>
        <dbReference type="SAM" id="Phobius"/>
    </source>
</evidence>
<feature type="compositionally biased region" description="Polar residues" evidence="1">
    <location>
        <begin position="1150"/>
        <end position="1160"/>
    </location>
</feature>
<proteinExistence type="predicted"/>
<accession>A0A0G2E391</accession>
<dbReference type="Gene3D" id="3.90.550.10">
    <property type="entry name" value="Spore Coat Polysaccharide Biosynthesis Protein SpsA, Chain A"/>
    <property type="match status" value="1"/>
</dbReference>
<feature type="transmembrane region" description="Helical" evidence="2">
    <location>
        <begin position="284"/>
        <end position="306"/>
    </location>
</feature>
<comment type="caution">
    <text evidence="5">The sequence shown here is derived from an EMBL/GenBank/DDBJ whole genome shotgun (WGS) entry which is preliminary data.</text>
</comment>
<feature type="transmembrane region" description="Helical" evidence="2">
    <location>
        <begin position="757"/>
        <end position="782"/>
    </location>
</feature>
<sequence length="1425" mass="160422">MGQLMTPIGQHKQASISPIPPLNVDTIAMNFIKSYLKPREKDGSVPDNAPSGAVSTTVLPSGMSTPTSSSNRSSYYPNGDFRNAPKKEILDVKIDVMVNWLHQRQMQKMWYNGGLEQGVILKKSRDEFVCCPNELSEVPGGFRDAVKSLNVRCAMTVNTRVIKLLLRKDDLTYVPLADGLRLQILPNTSFLPQCQKHHFAAFIQDAAILVVWDDDPNHLLDRAQSIEDQLMHMIWRDQNEEELDEKTSAPKSKMTSRAPSIYIQETDSSDLEDVFEETPRRVVLIQPVLTAMTIALCVAAIAAGWRKIAIELAVDSKYIRIAFIAAVPIQMWLALFFFQSIISCLAQLFGPISQMNQNSKFFSGLPPHRLRRNVLPHVTIQCPVYKEGLWSVIHPTVQSVKAAISTYEMQGGTANIFINDDGMQLISPEEAQERREYYEEHNIGWVARPAHSPKPKDGEKAFIRAGKFKKASNMNYGLAVSARIEDKLSQAERHEKWTAADERHAYDTAFSQVLEEDEGRTWAEGNVRIGDYILLIDSDTRVPVDCFLDAVSEMETSPQVAIIQHSSGVMNVTTSFFEKGITFFTNLVYTMITFAVANGDVAPFVGHNAFLRWSAVQDIAYTCPIDGTEKYWSESTVSEDFDMALRLQTSGYILRLASYANGGFKEGVSLTVYDELARWEKYAYGCNELVFHPLRYWLFRGPFTPLFRRFMGSNMPLPSKFTIMAYVGTYYAIASAWVFVLLNYFAMGWLQPILDKYYLESFGVWFSIIVVFIGLGNLSLAVLRYRSEGRSFGSALLEVIKWIPLLAIFVGGLSLHVSQAILSHMFSIDMNWGATSKEAKQTSFFPELALVFKKFKFTFLFCLVCIADTQSLTLLISLITSSTTHPDPSKSPAITPPPSYLSLAATLSLHPLTTTRTKSSASDRHEASLLALKLLKLTLRIVGPVNGQFAQAFQFKHFEGGLTRHGRGEREITGIRLPSYPNSDGTAQDFEAQLERAYGDGDPASGLLKNEFSDSGSLFVRAEDFWTCVGWSFNCSVLCFRQKPGNIYEKRWERWCAWLEFMLDLMEEDWRIREIKPEPGSNTATDSRLVEDELKNSLIYRYIIEAAGSHGRDRRIMRAIFADGTPKSTNEFKEIFKNELKGPKEESKSQGKPQPTQSHPRVNIEEGIYGDYLEASTADEDSDSSQPTTNTRPKRRQPPSAHDPSSEASPDPSLLTPTGITLFGSHSSLTLRLRLMSLLLTVSVTLGNHAESSNWTPTTILSPTSLNDLFTEFSKFLPLPIFSTLLSPTFTLPYFELNYYTTLCENLLFRLLEPCAPETEKLYLTQRKLETCFLPFAANGTSAEVNAKVSLVLEGLLRAMVTGEKQKGEYLKWRESLEKAVEQGIERRETKVKKKDKGDGDDAWVILVESGQRMRDVVRRLKNET</sequence>
<feature type="compositionally biased region" description="Low complexity" evidence="1">
    <location>
        <begin position="61"/>
        <end position="78"/>
    </location>
</feature>
<keyword evidence="6" id="KW-1185">Reference proteome</keyword>
<reference evidence="5 6" key="1">
    <citation type="submission" date="2015-05" db="EMBL/GenBank/DDBJ databases">
        <title>Distinctive expansion of gene families associated with plant cell wall degradation and secondary metabolism in the genomes of grapevine trunk pathogens.</title>
        <authorList>
            <person name="Lawrence D.P."/>
            <person name="Travadon R."/>
            <person name="Rolshausen P.E."/>
            <person name="Baumgartner K."/>
        </authorList>
    </citation>
    <scope>NUCLEOTIDE SEQUENCE [LARGE SCALE GENOMIC DNA]</scope>
    <source>
        <strain evidence="5">UCRPC4</strain>
    </source>
</reference>
<evidence type="ECO:0000256" key="1">
    <source>
        <dbReference type="SAM" id="MobiDB-lite"/>
    </source>
</evidence>
<reference evidence="5 6" key="2">
    <citation type="submission" date="2015-05" db="EMBL/GenBank/DDBJ databases">
        <authorList>
            <person name="Morales-Cruz A."/>
            <person name="Amrine K.C."/>
            <person name="Cantu D."/>
        </authorList>
    </citation>
    <scope>NUCLEOTIDE SEQUENCE [LARGE SCALE GENOMIC DNA]</scope>
    <source>
        <strain evidence="5">UCRPC4</strain>
    </source>
</reference>
<dbReference type="Pfam" id="PF13632">
    <property type="entry name" value="Glyco_trans_2_3"/>
    <property type="match status" value="1"/>
</dbReference>
<feature type="transmembrane region" description="Helical" evidence="2">
    <location>
        <begin position="318"/>
        <end position="338"/>
    </location>
</feature>
<dbReference type="GO" id="GO:0016740">
    <property type="term" value="F:transferase activity"/>
    <property type="evidence" value="ECO:0007669"/>
    <property type="project" value="UniProtKB-KW"/>
</dbReference>
<keyword evidence="2" id="KW-0812">Transmembrane</keyword>
<feature type="transmembrane region" description="Helical" evidence="2">
    <location>
        <begin position="723"/>
        <end position="745"/>
    </location>
</feature>
<evidence type="ECO:0000259" key="3">
    <source>
        <dbReference type="Pfam" id="PF13632"/>
    </source>
</evidence>